<gene>
    <name evidence="2" type="ORF">OLEA9_A094615</name>
</gene>
<reference evidence="2 3" key="1">
    <citation type="submission" date="2019-12" db="EMBL/GenBank/DDBJ databases">
        <authorList>
            <person name="Alioto T."/>
            <person name="Alioto T."/>
            <person name="Gomez Garrido J."/>
        </authorList>
    </citation>
    <scope>NUCLEOTIDE SEQUENCE [LARGE SCALE GENOMIC DNA]</scope>
</reference>
<accession>A0A8S0UAZ7</accession>
<evidence type="ECO:0000313" key="3">
    <source>
        <dbReference type="Proteomes" id="UP000594638"/>
    </source>
</evidence>
<proteinExistence type="predicted"/>
<protein>
    <submittedName>
        <fullName evidence="2">Uncharacterized protein</fullName>
    </submittedName>
</protein>
<organism evidence="2 3">
    <name type="scientific">Olea europaea subsp. europaea</name>
    <dbReference type="NCBI Taxonomy" id="158383"/>
    <lineage>
        <taxon>Eukaryota</taxon>
        <taxon>Viridiplantae</taxon>
        <taxon>Streptophyta</taxon>
        <taxon>Embryophyta</taxon>
        <taxon>Tracheophyta</taxon>
        <taxon>Spermatophyta</taxon>
        <taxon>Magnoliopsida</taxon>
        <taxon>eudicotyledons</taxon>
        <taxon>Gunneridae</taxon>
        <taxon>Pentapetalae</taxon>
        <taxon>asterids</taxon>
        <taxon>lamiids</taxon>
        <taxon>Lamiales</taxon>
        <taxon>Oleaceae</taxon>
        <taxon>Oleeae</taxon>
        <taxon>Olea</taxon>
    </lineage>
</organism>
<dbReference type="AlphaFoldDB" id="A0A8S0UAZ7"/>
<dbReference type="Proteomes" id="UP000594638">
    <property type="component" value="Unassembled WGS sequence"/>
</dbReference>
<dbReference type="EMBL" id="CACTIH010007497">
    <property type="protein sequence ID" value="CAA3014646.1"/>
    <property type="molecule type" value="Genomic_DNA"/>
</dbReference>
<sequence length="108" mass="12286">DQVQVQAVVFEAIEEARLQVVPTMYAVMVRYVQEKEYVQIQVQAIVFEAVQAQIQIVMIEAQEKMMNLQGLLGKKQVLQARMVVRKKMTGKHPLHGGSQSVTARSQIY</sequence>
<comment type="caution">
    <text evidence="2">The sequence shown here is derived from an EMBL/GenBank/DDBJ whole genome shotgun (WGS) entry which is preliminary data.</text>
</comment>
<keyword evidence="3" id="KW-1185">Reference proteome</keyword>
<feature type="compositionally biased region" description="Polar residues" evidence="1">
    <location>
        <begin position="97"/>
        <end position="108"/>
    </location>
</feature>
<dbReference type="Gramene" id="OE9A094615T1">
    <property type="protein sequence ID" value="OE9A094615C1"/>
    <property type="gene ID" value="OE9A094615"/>
</dbReference>
<evidence type="ECO:0000256" key="1">
    <source>
        <dbReference type="SAM" id="MobiDB-lite"/>
    </source>
</evidence>
<name>A0A8S0UAZ7_OLEEU</name>
<feature type="region of interest" description="Disordered" evidence="1">
    <location>
        <begin position="89"/>
        <end position="108"/>
    </location>
</feature>
<evidence type="ECO:0000313" key="2">
    <source>
        <dbReference type="EMBL" id="CAA3014646.1"/>
    </source>
</evidence>
<feature type="non-terminal residue" evidence="2">
    <location>
        <position position="1"/>
    </location>
</feature>